<dbReference type="GO" id="GO:0005829">
    <property type="term" value="C:cytosol"/>
    <property type="evidence" value="ECO:0007669"/>
    <property type="project" value="TreeGrafter"/>
</dbReference>
<evidence type="ECO:0000259" key="7">
    <source>
        <dbReference type="PROSITE" id="PS51462"/>
    </source>
</evidence>
<dbReference type="HAMAP" id="MF_00073">
    <property type="entry name" value="NusB"/>
    <property type="match status" value="1"/>
</dbReference>
<dbReference type="GO" id="GO:0031564">
    <property type="term" value="P:transcription antitermination"/>
    <property type="evidence" value="ECO:0007669"/>
    <property type="project" value="UniProtKB-KW"/>
</dbReference>
<keyword evidence="4 6" id="KW-0805">Transcription regulation</keyword>
<gene>
    <name evidence="6 8" type="primary">nusB</name>
    <name evidence="8" type="ORF">CO088_02960</name>
</gene>
<dbReference type="Pfam" id="PF00293">
    <property type="entry name" value="NUDIX"/>
    <property type="match status" value="1"/>
</dbReference>
<protein>
    <recommendedName>
        <fullName evidence="6">Transcription antitermination protein NusB</fullName>
    </recommendedName>
    <alternativeName>
        <fullName evidence="6">Antitermination factor NusB</fullName>
    </alternativeName>
</protein>
<dbReference type="PANTHER" id="PTHR11078">
    <property type="entry name" value="N UTILIZATION SUBSTANCE PROTEIN B-RELATED"/>
    <property type="match status" value="1"/>
</dbReference>
<evidence type="ECO:0000313" key="8">
    <source>
        <dbReference type="EMBL" id="PJB82698.1"/>
    </source>
</evidence>
<evidence type="ECO:0000313" key="9">
    <source>
        <dbReference type="Proteomes" id="UP000229236"/>
    </source>
</evidence>
<dbReference type="GO" id="GO:0003723">
    <property type="term" value="F:RNA binding"/>
    <property type="evidence" value="ECO:0007669"/>
    <property type="project" value="UniProtKB-UniRule"/>
</dbReference>
<dbReference type="InterPro" id="IPR035926">
    <property type="entry name" value="NusB-like_sf"/>
</dbReference>
<evidence type="ECO:0000256" key="4">
    <source>
        <dbReference type="ARBA" id="ARBA00023015"/>
    </source>
</evidence>
<comment type="caution">
    <text evidence="8">The sequence shown here is derived from an EMBL/GenBank/DDBJ whole genome shotgun (WGS) entry which is preliminary data.</text>
</comment>
<dbReference type="EMBL" id="PFTM01000052">
    <property type="protein sequence ID" value="PJB82698.1"/>
    <property type="molecule type" value="Genomic_DNA"/>
</dbReference>
<sequence length="302" mass="33974">MANRHLSRSVAMQTLFERDFNHIDDRNVIETLLDRNAKEFAPGMGDLSFARFILDSTLKYQGKIDAIIEKAAPDWPIEKISIVDRNILRIGLAELLYGNRSEVPAKVAINEAIELAKQFGGENSGKFINGVLGAVYKELGEDVNDKPRVRGKRGVRQETDPAKMPQEKLVGAVVYAKEKDNVYLALVHDIFGHWTLSKGHLAEGENEEAGVTRVIKEEIGVDIKVKEKLGSNEYIASNPEKGKLRKQVNYFIVESPFNDLKLEKTGGLDDVQWFKMVDILELNIYDDILPLITKAITILLKK</sequence>
<evidence type="ECO:0000256" key="1">
    <source>
        <dbReference type="ARBA" id="ARBA00005952"/>
    </source>
</evidence>
<name>A0A2M8D6U0_9BACT</name>
<dbReference type="PROSITE" id="PS51462">
    <property type="entry name" value="NUDIX"/>
    <property type="match status" value="1"/>
</dbReference>
<comment type="function">
    <text evidence="6">Involved in transcription antitermination. Required for transcription of ribosomal RNA (rRNA) genes. Binds specifically to the boxA antiterminator sequence of the ribosomal RNA (rrn) operons.</text>
</comment>
<comment type="similarity">
    <text evidence="1 6">Belongs to the NusB family.</text>
</comment>
<keyword evidence="2 6" id="KW-0889">Transcription antitermination</keyword>
<evidence type="ECO:0000256" key="5">
    <source>
        <dbReference type="ARBA" id="ARBA00023163"/>
    </source>
</evidence>
<dbReference type="AlphaFoldDB" id="A0A2M8D6U0"/>
<organism evidence="8 9">
    <name type="scientific">Candidatus Yonathbacteria bacterium CG_4_9_14_0_8_um_filter_46_47</name>
    <dbReference type="NCBI Taxonomy" id="1975106"/>
    <lineage>
        <taxon>Bacteria</taxon>
        <taxon>Candidatus Yonathiibacteriota</taxon>
    </lineage>
</organism>
<accession>A0A2M8D6U0</accession>
<keyword evidence="5 6" id="KW-0804">Transcription</keyword>
<proteinExistence type="inferred from homology"/>
<feature type="domain" description="Nudix hydrolase" evidence="7">
    <location>
        <begin position="165"/>
        <end position="296"/>
    </location>
</feature>
<dbReference type="Gene3D" id="1.10.940.10">
    <property type="entry name" value="NusB-like"/>
    <property type="match status" value="1"/>
</dbReference>
<evidence type="ECO:0000256" key="6">
    <source>
        <dbReference type="HAMAP-Rule" id="MF_00073"/>
    </source>
</evidence>
<dbReference type="InterPro" id="IPR006027">
    <property type="entry name" value="NusB_RsmB_TIM44"/>
</dbReference>
<dbReference type="Proteomes" id="UP000229236">
    <property type="component" value="Unassembled WGS sequence"/>
</dbReference>
<dbReference type="InterPro" id="IPR011605">
    <property type="entry name" value="NusB_fam"/>
</dbReference>
<dbReference type="PANTHER" id="PTHR11078:SF3">
    <property type="entry name" value="ANTITERMINATION NUSB DOMAIN-CONTAINING PROTEIN"/>
    <property type="match status" value="1"/>
</dbReference>
<dbReference type="InterPro" id="IPR000086">
    <property type="entry name" value="NUDIX_hydrolase_dom"/>
</dbReference>
<dbReference type="SUPFAM" id="SSF55811">
    <property type="entry name" value="Nudix"/>
    <property type="match status" value="1"/>
</dbReference>
<dbReference type="SUPFAM" id="SSF48013">
    <property type="entry name" value="NusB-like"/>
    <property type="match status" value="1"/>
</dbReference>
<dbReference type="GO" id="GO:0006353">
    <property type="term" value="P:DNA-templated transcription termination"/>
    <property type="evidence" value="ECO:0007669"/>
    <property type="project" value="UniProtKB-UniRule"/>
</dbReference>
<evidence type="ECO:0000256" key="2">
    <source>
        <dbReference type="ARBA" id="ARBA00022814"/>
    </source>
</evidence>
<dbReference type="Pfam" id="PF01029">
    <property type="entry name" value="NusB"/>
    <property type="match status" value="1"/>
</dbReference>
<keyword evidence="3 6" id="KW-0694">RNA-binding</keyword>
<dbReference type="NCBIfam" id="TIGR01951">
    <property type="entry name" value="nusB"/>
    <property type="match status" value="1"/>
</dbReference>
<dbReference type="Gene3D" id="3.90.79.10">
    <property type="entry name" value="Nucleoside Triphosphate Pyrophosphohydrolase"/>
    <property type="match status" value="1"/>
</dbReference>
<evidence type="ECO:0000256" key="3">
    <source>
        <dbReference type="ARBA" id="ARBA00022884"/>
    </source>
</evidence>
<reference evidence="9" key="1">
    <citation type="submission" date="2017-09" db="EMBL/GenBank/DDBJ databases">
        <title>Depth-based differentiation of microbial function through sediment-hosted aquifers and enrichment of novel symbionts in the deep terrestrial subsurface.</title>
        <authorList>
            <person name="Probst A.J."/>
            <person name="Ladd B."/>
            <person name="Jarett J.K."/>
            <person name="Geller-Mcgrath D.E."/>
            <person name="Sieber C.M.K."/>
            <person name="Emerson J.B."/>
            <person name="Anantharaman K."/>
            <person name="Thomas B.C."/>
            <person name="Malmstrom R."/>
            <person name="Stieglmeier M."/>
            <person name="Klingl A."/>
            <person name="Woyke T."/>
            <person name="Ryan C.M."/>
            <person name="Banfield J.F."/>
        </authorList>
    </citation>
    <scope>NUCLEOTIDE SEQUENCE [LARGE SCALE GENOMIC DNA]</scope>
</reference>
<dbReference type="InterPro" id="IPR015797">
    <property type="entry name" value="NUDIX_hydrolase-like_dom_sf"/>
</dbReference>